<evidence type="ECO:0000256" key="6">
    <source>
        <dbReference type="ARBA" id="ARBA00022982"/>
    </source>
</evidence>
<dbReference type="InterPro" id="IPR010087">
    <property type="entry name" value="Flav_short"/>
</dbReference>
<evidence type="ECO:0000313" key="10">
    <source>
        <dbReference type="Proteomes" id="UP000179284"/>
    </source>
</evidence>
<sequence length="143" mass="14847">MNKVKVVFWSGSGNTQAMADAVANGITSAGGEAEVTTFDALSPSEASKDSVIAFGCPAMGAEVLEEGTVEPFMAQYENVCSGKKIALFGSYGWGDGQWMRDWVDRLKSAGATIIGGEGVIANNAPDDAAISECEDLGRMLAQA</sequence>
<dbReference type="NCBIfam" id="TIGR01753">
    <property type="entry name" value="flav_short"/>
    <property type="match status" value="1"/>
</dbReference>
<feature type="domain" description="Flavodoxin-like" evidence="8">
    <location>
        <begin position="4"/>
        <end position="141"/>
    </location>
</feature>
<dbReference type="AlphaFoldDB" id="A0A1D9P2P2"/>
<dbReference type="Gene3D" id="3.40.50.360">
    <property type="match status" value="1"/>
</dbReference>
<dbReference type="PROSITE" id="PS50902">
    <property type="entry name" value="FLAVODOXIN_LIKE"/>
    <property type="match status" value="1"/>
</dbReference>
<comment type="similarity">
    <text evidence="2 7">Belongs to the flavodoxin family.</text>
</comment>
<comment type="cofactor">
    <cofactor evidence="1 7">
        <name>FMN</name>
        <dbReference type="ChEBI" id="CHEBI:58210"/>
    </cofactor>
</comment>
<dbReference type="InterPro" id="IPR001226">
    <property type="entry name" value="Flavodoxin_CS"/>
</dbReference>
<keyword evidence="5 7" id="KW-0288">FMN</keyword>
<organism evidence="9 10">
    <name type="scientific">Butyrivibrio hungatei</name>
    <dbReference type="NCBI Taxonomy" id="185008"/>
    <lineage>
        <taxon>Bacteria</taxon>
        <taxon>Bacillati</taxon>
        <taxon>Bacillota</taxon>
        <taxon>Clostridia</taxon>
        <taxon>Lachnospirales</taxon>
        <taxon>Lachnospiraceae</taxon>
        <taxon>Butyrivibrio</taxon>
    </lineage>
</organism>
<keyword evidence="6 7" id="KW-0249">Electron transport</keyword>
<dbReference type="Proteomes" id="UP000179284">
    <property type="component" value="Chromosome I"/>
</dbReference>
<dbReference type="InterPro" id="IPR029039">
    <property type="entry name" value="Flavoprotein-like_sf"/>
</dbReference>
<dbReference type="RefSeq" id="WP_071176441.1">
    <property type="nucleotide sequence ID" value="NZ_CP017831.1"/>
</dbReference>
<dbReference type="PANTHER" id="PTHR43717">
    <property type="entry name" value="ANAEROBIC NITRIC OXIDE REDUCTASE FLAVORUBREDOXIN"/>
    <property type="match status" value="1"/>
</dbReference>
<evidence type="ECO:0000259" key="8">
    <source>
        <dbReference type="PROSITE" id="PS50902"/>
    </source>
</evidence>
<dbReference type="InterPro" id="IPR008254">
    <property type="entry name" value="Flavodoxin/NO_synth"/>
</dbReference>
<dbReference type="OrthoDB" id="9790745at2"/>
<dbReference type="Pfam" id="PF00258">
    <property type="entry name" value="Flavodoxin_1"/>
    <property type="match status" value="1"/>
</dbReference>
<keyword evidence="10" id="KW-1185">Reference proteome</keyword>
<keyword evidence="4 7" id="KW-0285">Flavoprotein</keyword>
<dbReference type="KEGG" id="bhu:bhn_I1746"/>
<dbReference type="PANTHER" id="PTHR43717:SF1">
    <property type="entry name" value="ANAEROBIC NITRIC OXIDE REDUCTASE FLAVORUBREDOXIN"/>
    <property type="match status" value="1"/>
</dbReference>
<reference evidence="10" key="1">
    <citation type="submission" date="2016-10" db="EMBL/GenBank/DDBJ databases">
        <title>The complete genome sequence of the rumen bacterium Butyrivibrio hungatei MB2003.</title>
        <authorList>
            <person name="Palevich N."/>
            <person name="Kelly W.J."/>
            <person name="Leahy S.C."/>
            <person name="Altermann E."/>
            <person name="Rakonjac J."/>
            <person name="Attwood G.T."/>
        </authorList>
    </citation>
    <scope>NUCLEOTIDE SEQUENCE [LARGE SCALE GENOMIC DNA]</scope>
    <source>
        <strain evidence="10">MB2003</strain>
    </source>
</reference>
<evidence type="ECO:0000313" key="9">
    <source>
        <dbReference type="EMBL" id="AOZ96779.1"/>
    </source>
</evidence>
<evidence type="ECO:0000256" key="5">
    <source>
        <dbReference type="ARBA" id="ARBA00022643"/>
    </source>
</evidence>
<keyword evidence="3 7" id="KW-0813">Transport</keyword>
<dbReference type="PROSITE" id="PS00201">
    <property type="entry name" value="FLAVODOXIN"/>
    <property type="match status" value="1"/>
</dbReference>
<dbReference type="GO" id="GO:0016651">
    <property type="term" value="F:oxidoreductase activity, acting on NAD(P)H"/>
    <property type="evidence" value="ECO:0007669"/>
    <property type="project" value="UniProtKB-ARBA"/>
</dbReference>
<evidence type="ECO:0000256" key="4">
    <source>
        <dbReference type="ARBA" id="ARBA00022630"/>
    </source>
</evidence>
<name>A0A1D9P2P2_9FIRM</name>
<dbReference type="EMBL" id="CP017831">
    <property type="protein sequence ID" value="AOZ96779.1"/>
    <property type="molecule type" value="Genomic_DNA"/>
</dbReference>
<evidence type="ECO:0000256" key="3">
    <source>
        <dbReference type="ARBA" id="ARBA00022448"/>
    </source>
</evidence>
<accession>A0A1D9P2P2</accession>
<gene>
    <name evidence="9" type="ORF">bhn_I1746</name>
</gene>
<dbReference type="GO" id="GO:0009055">
    <property type="term" value="F:electron transfer activity"/>
    <property type="evidence" value="ECO:0007669"/>
    <property type="project" value="UniProtKB-UniRule"/>
</dbReference>
<protein>
    <recommendedName>
        <fullName evidence="7">Flavodoxin</fullName>
    </recommendedName>
</protein>
<evidence type="ECO:0000256" key="7">
    <source>
        <dbReference type="RuleBase" id="RU367037"/>
    </source>
</evidence>
<proteinExistence type="inferred from homology"/>
<comment type="function">
    <text evidence="7">Low-potential electron donor to a number of redox enzymes.</text>
</comment>
<evidence type="ECO:0000256" key="2">
    <source>
        <dbReference type="ARBA" id="ARBA00005267"/>
    </source>
</evidence>
<evidence type="ECO:0000256" key="1">
    <source>
        <dbReference type="ARBA" id="ARBA00001917"/>
    </source>
</evidence>
<dbReference type="SUPFAM" id="SSF52218">
    <property type="entry name" value="Flavoproteins"/>
    <property type="match status" value="1"/>
</dbReference>
<dbReference type="GO" id="GO:0010181">
    <property type="term" value="F:FMN binding"/>
    <property type="evidence" value="ECO:0007669"/>
    <property type="project" value="UniProtKB-UniRule"/>
</dbReference>